<sequence>MSLEPDPPADAEEEDWLRAALAGDRTASARLVERYWDRLYRWLCHLTRDRHAAEDLTQETFLKALAALPSFRPGSNFRAWLFRIGHNNFVNLKRATRRTRHPLPDDLTAAGTGLAELAVEDREALAVVGEAVAELPADFRSALLLRVEEGLSFREVAKVLGTTEETARWRVFKARQKLMKVLAPELLPPGAAAGE</sequence>
<dbReference type="InterPro" id="IPR013325">
    <property type="entry name" value="RNA_pol_sigma_r2"/>
</dbReference>
<dbReference type="PANTHER" id="PTHR43133">
    <property type="entry name" value="RNA POLYMERASE ECF-TYPE SIGMA FACTO"/>
    <property type="match status" value="1"/>
</dbReference>
<dbReference type="GO" id="GO:0016987">
    <property type="term" value="F:sigma factor activity"/>
    <property type="evidence" value="ECO:0007669"/>
    <property type="project" value="UniProtKB-KW"/>
</dbReference>
<dbReference type="PANTHER" id="PTHR43133:SF8">
    <property type="entry name" value="RNA POLYMERASE SIGMA FACTOR HI_1459-RELATED"/>
    <property type="match status" value="1"/>
</dbReference>
<reference evidence="9 10" key="1">
    <citation type="submission" date="2019-02" db="EMBL/GenBank/DDBJ databases">
        <title>Deep-cultivation of Planctomycetes and their phenomic and genomic characterization uncovers novel biology.</title>
        <authorList>
            <person name="Wiegand S."/>
            <person name="Jogler M."/>
            <person name="Boedeker C."/>
            <person name="Pinto D."/>
            <person name="Vollmers J."/>
            <person name="Rivas-Marin E."/>
            <person name="Kohn T."/>
            <person name="Peeters S.H."/>
            <person name="Heuer A."/>
            <person name="Rast P."/>
            <person name="Oberbeckmann S."/>
            <person name="Bunk B."/>
            <person name="Jeske O."/>
            <person name="Meyerdierks A."/>
            <person name="Storesund J.E."/>
            <person name="Kallscheuer N."/>
            <person name="Luecker S."/>
            <person name="Lage O.M."/>
            <person name="Pohl T."/>
            <person name="Merkel B.J."/>
            <person name="Hornburger P."/>
            <person name="Mueller R.-W."/>
            <person name="Bruemmer F."/>
            <person name="Labrenz M."/>
            <person name="Spormann A.M."/>
            <person name="Op den Camp H."/>
            <person name="Overmann J."/>
            <person name="Amann R."/>
            <person name="Jetten M.S.M."/>
            <person name="Mascher T."/>
            <person name="Medema M.H."/>
            <person name="Devos D.P."/>
            <person name="Kaster A.-K."/>
            <person name="Ovreas L."/>
            <person name="Rohde M."/>
            <person name="Galperin M.Y."/>
            <person name="Jogler C."/>
        </authorList>
    </citation>
    <scope>NUCLEOTIDE SEQUENCE [LARGE SCALE GENOMIC DNA]</scope>
    <source>
        <strain evidence="9 10">ETA_A1</strain>
    </source>
</reference>
<dbReference type="RefSeq" id="WP_238389324.1">
    <property type="nucleotide sequence ID" value="NZ_CP036273.1"/>
</dbReference>
<dbReference type="AlphaFoldDB" id="A0A517Y2X7"/>
<feature type="domain" description="RNA polymerase sigma factor 70 region 4 type 2" evidence="8">
    <location>
        <begin position="128"/>
        <end position="178"/>
    </location>
</feature>
<evidence type="ECO:0000313" key="10">
    <source>
        <dbReference type="Proteomes" id="UP000319576"/>
    </source>
</evidence>
<dbReference type="GO" id="GO:0003677">
    <property type="term" value="F:DNA binding"/>
    <property type="evidence" value="ECO:0007669"/>
    <property type="project" value="UniProtKB-KW"/>
</dbReference>
<dbReference type="NCBIfam" id="TIGR02937">
    <property type="entry name" value="sigma70-ECF"/>
    <property type="match status" value="1"/>
</dbReference>
<evidence type="ECO:0000256" key="5">
    <source>
        <dbReference type="ARBA" id="ARBA00023163"/>
    </source>
</evidence>
<protein>
    <recommendedName>
        <fullName evidence="6">RNA polymerase sigma factor</fullName>
    </recommendedName>
</protein>
<dbReference type="InterPro" id="IPR000838">
    <property type="entry name" value="RNA_pol_sigma70_ECF_CS"/>
</dbReference>
<dbReference type="CDD" id="cd06171">
    <property type="entry name" value="Sigma70_r4"/>
    <property type="match status" value="1"/>
</dbReference>
<accession>A0A517Y2X7</accession>
<evidence type="ECO:0000256" key="2">
    <source>
        <dbReference type="ARBA" id="ARBA00023015"/>
    </source>
</evidence>
<evidence type="ECO:0000259" key="8">
    <source>
        <dbReference type="Pfam" id="PF08281"/>
    </source>
</evidence>
<dbReference type="PROSITE" id="PS01063">
    <property type="entry name" value="SIGMA70_ECF"/>
    <property type="match status" value="1"/>
</dbReference>
<dbReference type="Gene3D" id="1.10.1740.10">
    <property type="match status" value="1"/>
</dbReference>
<dbReference type="InterPro" id="IPR007627">
    <property type="entry name" value="RNA_pol_sigma70_r2"/>
</dbReference>
<evidence type="ECO:0000256" key="3">
    <source>
        <dbReference type="ARBA" id="ARBA00023082"/>
    </source>
</evidence>
<evidence type="ECO:0000256" key="6">
    <source>
        <dbReference type="RuleBase" id="RU000716"/>
    </source>
</evidence>
<dbReference type="InterPro" id="IPR013249">
    <property type="entry name" value="RNA_pol_sigma70_r4_t2"/>
</dbReference>
<keyword evidence="3 6" id="KW-0731">Sigma factor</keyword>
<dbReference type="InterPro" id="IPR036388">
    <property type="entry name" value="WH-like_DNA-bd_sf"/>
</dbReference>
<dbReference type="InterPro" id="IPR013324">
    <property type="entry name" value="RNA_pol_sigma_r3/r4-like"/>
</dbReference>
<keyword evidence="10" id="KW-1185">Reference proteome</keyword>
<organism evidence="9 10">
    <name type="scientific">Urbifossiella limnaea</name>
    <dbReference type="NCBI Taxonomy" id="2528023"/>
    <lineage>
        <taxon>Bacteria</taxon>
        <taxon>Pseudomonadati</taxon>
        <taxon>Planctomycetota</taxon>
        <taxon>Planctomycetia</taxon>
        <taxon>Gemmatales</taxon>
        <taxon>Gemmataceae</taxon>
        <taxon>Urbifossiella</taxon>
    </lineage>
</organism>
<keyword evidence="5 6" id="KW-0804">Transcription</keyword>
<keyword evidence="4 6" id="KW-0238">DNA-binding</keyword>
<feature type="domain" description="RNA polymerase sigma-70 region 2" evidence="7">
    <location>
        <begin position="31"/>
        <end position="99"/>
    </location>
</feature>
<name>A0A517Y2X7_9BACT</name>
<evidence type="ECO:0000259" key="7">
    <source>
        <dbReference type="Pfam" id="PF04542"/>
    </source>
</evidence>
<gene>
    <name evidence="9" type="primary">sigE_24</name>
    <name evidence="9" type="ORF">ETAA1_60350</name>
</gene>
<dbReference type="KEGG" id="uli:ETAA1_60350"/>
<dbReference type="InterPro" id="IPR014284">
    <property type="entry name" value="RNA_pol_sigma-70_dom"/>
</dbReference>
<keyword evidence="2 6" id="KW-0805">Transcription regulation</keyword>
<dbReference type="GO" id="GO:0006352">
    <property type="term" value="P:DNA-templated transcription initiation"/>
    <property type="evidence" value="ECO:0007669"/>
    <property type="project" value="InterPro"/>
</dbReference>
<dbReference type="SUPFAM" id="SSF88946">
    <property type="entry name" value="Sigma2 domain of RNA polymerase sigma factors"/>
    <property type="match status" value="1"/>
</dbReference>
<evidence type="ECO:0000313" key="9">
    <source>
        <dbReference type="EMBL" id="QDU24024.1"/>
    </source>
</evidence>
<dbReference type="SUPFAM" id="SSF88659">
    <property type="entry name" value="Sigma3 and sigma4 domains of RNA polymerase sigma factors"/>
    <property type="match status" value="1"/>
</dbReference>
<dbReference type="Proteomes" id="UP000319576">
    <property type="component" value="Chromosome"/>
</dbReference>
<dbReference type="Pfam" id="PF08281">
    <property type="entry name" value="Sigma70_r4_2"/>
    <property type="match status" value="1"/>
</dbReference>
<dbReference type="Gene3D" id="1.10.10.10">
    <property type="entry name" value="Winged helix-like DNA-binding domain superfamily/Winged helix DNA-binding domain"/>
    <property type="match status" value="1"/>
</dbReference>
<evidence type="ECO:0000256" key="4">
    <source>
        <dbReference type="ARBA" id="ARBA00023125"/>
    </source>
</evidence>
<dbReference type="InterPro" id="IPR039425">
    <property type="entry name" value="RNA_pol_sigma-70-like"/>
</dbReference>
<comment type="similarity">
    <text evidence="1 6">Belongs to the sigma-70 factor family. ECF subfamily.</text>
</comment>
<evidence type="ECO:0000256" key="1">
    <source>
        <dbReference type="ARBA" id="ARBA00010641"/>
    </source>
</evidence>
<dbReference type="Pfam" id="PF04542">
    <property type="entry name" value="Sigma70_r2"/>
    <property type="match status" value="1"/>
</dbReference>
<dbReference type="EMBL" id="CP036273">
    <property type="protein sequence ID" value="QDU24024.1"/>
    <property type="molecule type" value="Genomic_DNA"/>
</dbReference>
<proteinExistence type="inferred from homology"/>